<dbReference type="CDD" id="cd01878">
    <property type="entry name" value="HflX"/>
    <property type="match status" value="1"/>
</dbReference>
<feature type="domain" description="Hflx-type G" evidence="10">
    <location>
        <begin position="237"/>
        <end position="400"/>
    </location>
</feature>
<evidence type="ECO:0000313" key="11">
    <source>
        <dbReference type="EMBL" id="GBG96592.1"/>
    </source>
</evidence>
<dbReference type="Pfam" id="PF16360">
    <property type="entry name" value="GTP-bdg_M"/>
    <property type="match status" value="1"/>
</dbReference>
<dbReference type="PANTHER" id="PTHR10229">
    <property type="entry name" value="GTP-BINDING PROTEIN HFLX"/>
    <property type="match status" value="1"/>
</dbReference>
<dbReference type="GO" id="GO:0005737">
    <property type="term" value="C:cytoplasm"/>
    <property type="evidence" value="ECO:0007669"/>
    <property type="project" value="UniProtKB-SubCell"/>
</dbReference>
<evidence type="ECO:0000256" key="1">
    <source>
        <dbReference type="ARBA" id="ARBA00022490"/>
    </source>
</evidence>
<evidence type="ECO:0000256" key="7">
    <source>
        <dbReference type="PIRSR" id="PIRSR006809-1"/>
    </source>
</evidence>
<dbReference type="FunFam" id="3.40.50.11060:FF:000001">
    <property type="entry name" value="GTPase HflX"/>
    <property type="match status" value="1"/>
</dbReference>
<proteinExistence type="inferred from homology"/>
<evidence type="ECO:0000256" key="2">
    <source>
        <dbReference type="ARBA" id="ARBA00022723"/>
    </source>
</evidence>
<keyword evidence="12" id="KW-1185">Reference proteome</keyword>
<dbReference type="InterPro" id="IPR042108">
    <property type="entry name" value="GTPase_HflX_N_sf"/>
</dbReference>
<sequence>MASLVISLFLERPNAVGFPLIFIKNCAIINLAKAVIKGLIDNQEKQERVLLAGVELQTSDSFESEMLELAELTKTAGGLVIDEFHQKRERPDARTMIGSGKLEQMSWAIEVGEIDTVIFNDRLTPRQNLNLEQILGVKVIDRMQLILDIFAMRARSHEGMLQVEQAQLNYLLPRLVGQGIQLSRQAGGIGSKGPGETQLEMDRRHIRKRIDDIDKALKKVEQTRETMRQKRAKSGIFKIGLIGYTNAGKSSIMNALVGESKSQYEQDELFATLDATTKLVRLHEDFTVSLTDTVGFIQKLPTELIKAFKSTLEESANVDLLIHVVDASNPYHELHESTVQAIMDELDLRSIPVLNVYNKMDLVKGDFIPTLSPALQLSIKEASGLQWLKSGILERLHELFQSFEIDLPYSKAYQLPELRKQALVSEVIELDTHYKIKGLIAPEQSWLLDQY</sequence>
<feature type="binding site" evidence="7">
    <location>
        <begin position="358"/>
        <end position="361"/>
    </location>
    <ligand>
        <name>GTP</name>
        <dbReference type="ChEBI" id="CHEBI:37565"/>
    </ligand>
</feature>
<keyword evidence="1 6" id="KW-0963">Cytoplasm</keyword>
<dbReference type="PANTHER" id="PTHR10229:SF0">
    <property type="entry name" value="GTP-BINDING PROTEIN 6-RELATED"/>
    <property type="match status" value="1"/>
</dbReference>
<dbReference type="PROSITE" id="PS51705">
    <property type="entry name" value="G_HFLX"/>
    <property type="match status" value="1"/>
</dbReference>
<dbReference type="GO" id="GO:0046872">
    <property type="term" value="F:metal ion binding"/>
    <property type="evidence" value="ECO:0007669"/>
    <property type="project" value="UniProtKB-KW"/>
</dbReference>
<organism evidence="11 12">
    <name type="scientific">Lactococcus termiticola</name>
    <dbReference type="NCBI Taxonomy" id="2169526"/>
    <lineage>
        <taxon>Bacteria</taxon>
        <taxon>Bacillati</taxon>
        <taxon>Bacillota</taxon>
        <taxon>Bacilli</taxon>
        <taxon>Lactobacillales</taxon>
        <taxon>Streptococcaceae</taxon>
        <taxon>Lactococcus</taxon>
    </lineage>
</organism>
<dbReference type="PRINTS" id="PR00326">
    <property type="entry name" value="GTP1OBG"/>
</dbReference>
<gene>
    <name evidence="6" type="primary">hflX</name>
    <name evidence="11" type="ORF">NtB2_00705</name>
</gene>
<protein>
    <recommendedName>
        <fullName evidence="6">GTPase HflX</fullName>
    </recommendedName>
    <alternativeName>
        <fullName evidence="6">GTP-binding protein HflX</fullName>
    </alternativeName>
</protein>
<dbReference type="Gene3D" id="6.10.250.2860">
    <property type="match status" value="1"/>
</dbReference>
<dbReference type="NCBIfam" id="TIGR03156">
    <property type="entry name" value="GTP_HflX"/>
    <property type="match status" value="1"/>
</dbReference>
<dbReference type="HAMAP" id="MF_00900">
    <property type="entry name" value="GTPase_HflX"/>
    <property type="match status" value="1"/>
</dbReference>
<dbReference type="Gene3D" id="3.40.50.11060">
    <property type="entry name" value="GTPase HflX, N-terminal domain"/>
    <property type="match status" value="1"/>
</dbReference>
<evidence type="ECO:0000256" key="5">
    <source>
        <dbReference type="ARBA" id="ARBA00023134"/>
    </source>
</evidence>
<keyword evidence="5 6" id="KW-0342">GTP-binding</keyword>
<dbReference type="SUPFAM" id="SSF52540">
    <property type="entry name" value="P-loop containing nucleoside triphosphate hydrolases"/>
    <property type="match status" value="1"/>
</dbReference>
<dbReference type="Proteomes" id="UP000245021">
    <property type="component" value="Unassembled WGS sequence"/>
</dbReference>
<keyword evidence="9" id="KW-0175">Coiled coil</keyword>
<evidence type="ECO:0000256" key="6">
    <source>
        <dbReference type="HAMAP-Rule" id="MF_00900"/>
    </source>
</evidence>
<dbReference type="GO" id="GO:0043022">
    <property type="term" value="F:ribosome binding"/>
    <property type="evidence" value="ECO:0007669"/>
    <property type="project" value="TreeGrafter"/>
</dbReference>
<feature type="binding site" evidence="7">
    <location>
        <begin position="270"/>
        <end position="274"/>
    </location>
    <ligand>
        <name>GTP</name>
        <dbReference type="ChEBI" id="CHEBI:37565"/>
    </ligand>
</feature>
<comment type="similarity">
    <text evidence="6">Belongs to the TRAFAC class OBG-HflX-like GTPase superfamily. HflX GTPase family.</text>
</comment>
<reference evidence="11 12" key="1">
    <citation type="journal article" date="2018" name="Genome Announc.">
        <title>Draft Genome Sequence of Lactococcus sp. Strain NtB2 (JCM 32569), Isolated from the Gut of the Higher Termite Nasutitermes takasagoensis.</title>
        <authorList>
            <person name="Noda S."/>
            <person name="Aihara C."/>
            <person name="Yuki M."/>
            <person name="Ohkuma M."/>
        </authorList>
    </citation>
    <scope>NUCLEOTIDE SEQUENCE [LARGE SCALE GENOMIC DNA]</scope>
    <source>
        <strain evidence="11 12">NtB2</strain>
    </source>
</reference>
<comment type="cofactor">
    <cofactor evidence="8">
        <name>Mg(2+)</name>
        <dbReference type="ChEBI" id="CHEBI:18420"/>
    </cofactor>
</comment>
<dbReference type="Pfam" id="PF01926">
    <property type="entry name" value="MMR_HSR1"/>
    <property type="match status" value="1"/>
</dbReference>
<dbReference type="InterPro" id="IPR030394">
    <property type="entry name" value="G_HFLX_dom"/>
</dbReference>
<evidence type="ECO:0000313" key="12">
    <source>
        <dbReference type="Proteomes" id="UP000245021"/>
    </source>
</evidence>
<dbReference type="InterPro" id="IPR027417">
    <property type="entry name" value="P-loop_NTPase"/>
</dbReference>
<dbReference type="InterPro" id="IPR025121">
    <property type="entry name" value="GTPase_HflX_N"/>
</dbReference>
<evidence type="ECO:0000256" key="9">
    <source>
        <dbReference type="SAM" id="Coils"/>
    </source>
</evidence>
<feature type="binding site" evidence="7">
    <location>
        <begin position="378"/>
        <end position="380"/>
    </location>
    <ligand>
        <name>GTP</name>
        <dbReference type="ChEBI" id="CHEBI:37565"/>
    </ligand>
</feature>
<feature type="coiled-coil region" evidence="9">
    <location>
        <begin position="203"/>
        <end position="233"/>
    </location>
</feature>
<comment type="subunit">
    <text evidence="6">Monomer. Associates with the 50S ribosomal subunit.</text>
</comment>
<name>A0A2R5HEY5_9LACT</name>
<dbReference type="Gene3D" id="3.40.50.300">
    <property type="entry name" value="P-loop containing nucleotide triphosphate hydrolases"/>
    <property type="match status" value="1"/>
</dbReference>
<feature type="binding site" evidence="8">
    <location>
        <position position="250"/>
    </location>
    <ligand>
        <name>Mg(2+)</name>
        <dbReference type="ChEBI" id="CHEBI:18420"/>
    </ligand>
</feature>
<dbReference type="PIRSF" id="PIRSF006809">
    <property type="entry name" value="GTP-binding_hflX_prd"/>
    <property type="match status" value="1"/>
</dbReference>
<keyword evidence="2 8" id="KW-0479">Metal-binding</keyword>
<evidence type="ECO:0000256" key="3">
    <source>
        <dbReference type="ARBA" id="ARBA00022741"/>
    </source>
</evidence>
<dbReference type="InterPro" id="IPR006073">
    <property type="entry name" value="GTP-bd"/>
</dbReference>
<evidence type="ECO:0000256" key="8">
    <source>
        <dbReference type="PIRSR" id="PIRSR006809-2"/>
    </source>
</evidence>
<evidence type="ECO:0000256" key="4">
    <source>
        <dbReference type="ARBA" id="ARBA00022842"/>
    </source>
</evidence>
<dbReference type="AlphaFoldDB" id="A0A2R5HEY5"/>
<dbReference type="GO" id="GO:0005525">
    <property type="term" value="F:GTP binding"/>
    <property type="evidence" value="ECO:0007669"/>
    <property type="project" value="UniProtKB-UniRule"/>
</dbReference>
<comment type="subcellular location">
    <subcellularLocation>
        <location evidence="6">Cytoplasm</location>
    </subcellularLocation>
    <text evidence="6">May associate with membranes.</text>
</comment>
<dbReference type="InterPro" id="IPR032305">
    <property type="entry name" value="GTP-bd_M"/>
</dbReference>
<accession>A0A2R5HEY5</accession>
<dbReference type="GO" id="GO:0003924">
    <property type="term" value="F:GTPase activity"/>
    <property type="evidence" value="ECO:0007669"/>
    <property type="project" value="UniProtKB-UniRule"/>
</dbReference>
<feature type="binding site" evidence="7">
    <location>
        <begin position="292"/>
        <end position="295"/>
    </location>
    <ligand>
        <name>GTP</name>
        <dbReference type="ChEBI" id="CHEBI:37565"/>
    </ligand>
</feature>
<feature type="binding site" evidence="7">
    <location>
        <begin position="243"/>
        <end position="250"/>
    </location>
    <ligand>
        <name>GTP</name>
        <dbReference type="ChEBI" id="CHEBI:37565"/>
    </ligand>
</feature>
<keyword evidence="4 8" id="KW-0460">Magnesium</keyword>
<keyword evidence="3 6" id="KW-0547">Nucleotide-binding</keyword>
<dbReference type="Pfam" id="PF13167">
    <property type="entry name" value="GTP-bdg_N"/>
    <property type="match status" value="1"/>
</dbReference>
<dbReference type="EMBL" id="BFFO01000003">
    <property type="protein sequence ID" value="GBG96592.1"/>
    <property type="molecule type" value="Genomic_DNA"/>
</dbReference>
<evidence type="ECO:0000259" key="10">
    <source>
        <dbReference type="PROSITE" id="PS51705"/>
    </source>
</evidence>
<feature type="binding site" evidence="8">
    <location>
        <position position="272"/>
    </location>
    <ligand>
        <name>Mg(2+)</name>
        <dbReference type="ChEBI" id="CHEBI:18420"/>
    </ligand>
</feature>
<dbReference type="InterPro" id="IPR016496">
    <property type="entry name" value="GTPase_HflX"/>
</dbReference>
<comment type="caution">
    <text evidence="11">The sequence shown here is derived from an EMBL/GenBank/DDBJ whole genome shotgun (WGS) entry which is preliminary data.</text>
</comment>
<comment type="function">
    <text evidence="6">GTPase that associates with the 50S ribosomal subunit and may have a role during protein synthesis or ribosome biogenesis.</text>
</comment>